<name>A0A6G1CGK2_9ORYZ</name>
<accession>A0A6G1CGK2</accession>
<dbReference type="SMART" id="SM00292">
    <property type="entry name" value="BRCT"/>
    <property type="match status" value="1"/>
</dbReference>
<evidence type="ECO:0000259" key="1">
    <source>
        <dbReference type="PROSITE" id="PS50172"/>
    </source>
</evidence>
<dbReference type="InterPro" id="IPR036420">
    <property type="entry name" value="BRCT_dom_sf"/>
</dbReference>
<evidence type="ECO:0000313" key="3">
    <source>
        <dbReference type="Proteomes" id="UP000479710"/>
    </source>
</evidence>
<dbReference type="Proteomes" id="UP000479710">
    <property type="component" value="Unassembled WGS sequence"/>
</dbReference>
<feature type="domain" description="BRCT" evidence="1">
    <location>
        <begin position="1"/>
        <end position="90"/>
    </location>
</feature>
<dbReference type="PANTHER" id="PTHR47776:SF2">
    <property type="entry name" value="RING-TYPE E3 UBIQUITIN TRANSFERASE BRCA1"/>
    <property type="match status" value="1"/>
</dbReference>
<dbReference type="Gene3D" id="3.40.50.10190">
    <property type="entry name" value="BRCT domain"/>
    <property type="match status" value="1"/>
</dbReference>
<dbReference type="EMBL" id="SPHZ02000009">
    <property type="protein sequence ID" value="KAF0899167.1"/>
    <property type="molecule type" value="Genomic_DNA"/>
</dbReference>
<keyword evidence="3" id="KW-1185">Reference proteome</keyword>
<organism evidence="2 3">
    <name type="scientific">Oryza meyeriana var. granulata</name>
    <dbReference type="NCBI Taxonomy" id="110450"/>
    <lineage>
        <taxon>Eukaryota</taxon>
        <taxon>Viridiplantae</taxon>
        <taxon>Streptophyta</taxon>
        <taxon>Embryophyta</taxon>
        <taxon>Tracheophyta</taxon>
        <taxon>Spermatophyta</taxon>
        <taxon>Magnoliopsida</taxon>
        <taxon>Liliopsida</taxon>
        <taxon>Poales</taxon>
        <taxon>Poaceae</taxon>
        <taxon>BOP clade</taxon>
        <taxon>Oryzoideae</taxon>
        <taxon>Oryzeae</taxon>
        <taxon>Oryzinae</taxon>
        <taxon>Oryza</taxon>
        <taxon>Oryza meyeriana</taxon>
    </lineage>
</organism>
<dbReference type="SUPFAM" id="SSF52113">
    <property type="entry name" value="BRCT domain"/>
    <property type="match status" value="1"/>
</dbReference>
<reference evidence="2 3" key="1">
    <citation type="submission" date="2019-11" db="EMBL/GenBank/DDBJ databases">
        <title>Whole genome sequence of Oryza granulata.</title>
        <authorList>
            <person name="Li W."/>
        </authorList>
    </citation>
    <scope>NUCLEOTIDE SEQUENCE [LARGE SCALE GENOMIC DNA]</scope>
    <source>
        <strain evidence="3">cv. Menghai</strain>
        <tissue evidence="2">Leaf</tissue>
    </source>
</reference>
<dbReference type="Pfam" id="PF12738">
    <property type="entry name" value="PTCB-BRCT"/>
    <property type="match status" value="1"/>
</dbReference>
<dbReference type="OrthoDB" id="695084at2759"/>
<evidence type="ECO:0000313" key="2">
    <source>
        <dbReference type="EMBL" id="KAF0899167.1"/>
    </source>
</evidence>
<dbReference type="PROSITE" id="PS50172">
    <property type="entry name" value="BRCT"/>
    <property type="match status" value="1"/>
</dbReference>
<proteinExistence type="predicted"/>
<gene>
    <name evidence="2" type="ORF">E2562_013385</name>
</gene>
<comment type="caution">
    <text evidence="2">The sequence shown here is derived from an EMBL/GenBank/DDBJ whole genome shotgun (WGS) entry which is preliminary data.</text>
</comment>
<protein>
    <recommendedName>
        <fullName evidence="1">BRCT domain-containing protein</fullName>
    </recommendedName>
</protein>
<dbReference type="AlphaFoldDB" id="A0A6G1CGK2"/>
<sequence>MPAVEGMRDVVATVSGYHGDERHRLVKLIAETGASYVGTMSRSITHLVCWRLEGKKYDIARRLRTRVVSHRWFKDCLKEGKRLSEKPYMMERYLVFFSLMRCDATMQVRVLVNCFSCIIEGTAAN</sequence>
<dbReference type="PANTHER" id="PTHR47776">
    <property type="entry name" value="F5A8.9 PROTEIN"/>
    <property type="match status" value="1"/>
</dbReference>
<dbReference type="InterPro" id="IPR001357">
    <property type="entry name" value="BRCT_dom"/>
</dbReference>